<dbReference type="Proteomes" id="UP000324222">
    <property type="component" value="Unassembled WGS sequence"/>
</dbReference>
<proteinExistence type="predicted"/>
<dbReference type="EMBL" id="VSRR010017070">
    <property type="protein sequence ID" value="MPC59999.1"/>
    <property type="molecule type" value="Genomic_DNA"/>
</dbReference>
<organism evidence="2 3">
    <name type="scientific">Portunus trituberculatus</name>
    <name type="common">Swimming crab</name>
    <name type="synonym">Neptunus trituberculatus</name>
    <dbReference type="NCBI Taxonomy" id="210409"/>
    <lineage>
        <taxon>Eukaryota</taxon>
        <taxon>Metazoa</taxon>
        <taxon>Ecdysozoa</taxon>
        <taxon>Arthropoda</taxon>
        <taxon>Crustacea</taxon>
        <taxon>Multicrustacea</taxon>
        <taxon>Malacostraca</taxon>
        <taxon>Eumalacostraca</taxon>
        <taxon>Eucarida</taxon>
        <taxon>Decapoda</taxon>
        <taxon>Pleocyemata</taxon>
        <taxon>Brachyura</taxon>
        <taxon>Eubrachyura</taxon>
        <taxon>Portunoidea</taxon>
        <taxon>Portunidae</taxon>
        <taxon>Portuninae</taxon>
        <taxon>Portunus</taxon>
    </lineage>
</organism>
<name>A0A5B7GQY4_PORTR</name>
<feature type="region of interest" description="Disordered" evidence="1">
    <location>
        <begin position="1"/>
        <end position="52"/>
    </location>
</feature>
<sequence>MSRGPLRQVSRPRLPFSTPILSPSTPQHLLRRSFTPSLSRDHNNDSRPFIETPPLQIITARLGH</sequence>
<keyword evidence="3" id="KW-1185">Reference proteome</keyword>
<protein>
    <submittedName>
        <fullName evidence="2">Uncharacterized protein</fullName>
    </submittedName>
</protein>
<accession>A0A5B7GQY4</accession>
<evidence type="ECO:0000313" key="2">
    <source>
        <dbReference type="EMBL" id="MPC59999.1"/>
    </source>
</evidence>
<evidence type="ECO:0000313" key="3">
    <source>
        <dbReference type="Proteomes" id="UP000324222"/>
    </source>
</evidence>
<gene>
    <name evidence="2" type="ORF">E2C01_054034</name>
</gene>
<reference evidence="2 3" key="1">
    <citation type="submission" date="2019-05" db="EMBL/GenBank/DDBJ databases">
        <title>Another draft genome of Portunus trituberculatus and its Hox gene families provides insights of decapod evolution.</title>
        <authorList>
            <person name="Jeong J.-H."/>
            <person name="Song I."/>
            <person name="Kim S."/>
            <person name="Choi T."/>
            <person name="Kim D."/>
            <person name="Ryu S."/>
            <person name="Kim W."/>
        </authorList>
    </citation>
    <scope>NUCLEOTIDE SEQUENCE [LARGE SCALE GENOMIC DNA]</scope>
    <source>
        <tissue evidence="2">Muscle</tissue>
    </source>
</reference>
<comment type="caution">
    <text evidence="2">The sequence shown here is derived from an EMBL/GenBank/DDBJ whole genome shotgun (WGS) entry which is preliminary data.</text>
</comment>
<evidence type="ECO:0000256" key="1">
    <source>
        <dbReference type="SAM" id="MobiDB-lite"/>
    </source>
</evidence>
<dbReference type="AlphaFoldDB" id="A0A5B7GQY4"/>